<dbReference type="InterPro" id="IPR050109">
    <property type="entry name" value="HTH-type_TetR-like_transc_reg"/>
</dbReference>
<dbReference type="PANTHER" id="PTHR30055:SF181">
    <property type="entry name" value="BLR6905 PROTEIN"/>
    <property type="match status" value="1"/>
</dbReference>
<dbReference type="RefSeq" id="WP_223019568.1">
    <property type="nucleotide sequence ID" value="NZ_CP078143.1"/>
</dbReference>
<dbReference type="InterPro" id="IPR009057">
    <property type="entry name" value="Homeodomain-like_sf"/>
</dbReference>
<feature type="region of interest" description="Disordered" evidence="3">
    <location>
        <begin position="1"/>
        <end position="27"/>
    </location>
</feature>
<dbReference type="EMBL" id="JBHSNB010000001">
    <property type="protein sequence ID" value="MFC5584655.1"/>
    <property type="molecule type" value="Genomic_DNA"/>
</dbReference>
<evidence type="ECO:0000256" key="3">
    <source>
        <dbReference type="SAM" id="MobiDB-lite"/>
    </source>
</evidence>
<dbReference type="Gene3D" id="1.10.357.10">
    <property type="entry name" value="Tetracycline Repressor, domain 2"/>
    <property type="match status" value="1"/>
</dbReference>
<protein>
    <submittedName>
        <fullName evidence="5">TetR/AcrR family transcriptional regulator</fullName>
    </submittedName>
</protein>
<dbReference type="InterPro" id="IPR001647">
    <property type="entry name" value="HTH_TetR"/>
</dbReference>
<sequence length="228" mass="26326">MEESAKSAKGAAQAQPSGRKRKRLSPDERRTQIVNKAIEFFAEVGFESSTRALAERLNITQPLLYRYFPSKEDLIAEVYEQVYVNRWQPEWSEVISDRSRSLQDRLNTFYGIYTDAIFDRKWMRIYLFAGLRGVDINRRYMLMVRTNIILPVIAEARHELGAPPSPCTEREIDFAWALHGGIFYFGIRKLIYDNCGDSDMDLMIQDSVAALLLGLNRIFQRTGTAANR</sequence>
<proteinExistence type="predicted"/>
<evidence type="ECO:0000313" key="5">
    <source>
        <dbReference type="EMBL" id="MFC5584655.1"/>
    </source>
</evidence>
<accession>A0ABW0T6T1</accession>
<dbReference type="Proteomes" id="UP001596107">
    <property type="component" value="Unassembled WGS sequence"/>
</dbReference>
<evidence type="ECO:0000256" key="2">
    <source>
        <dbReference type="PROSITE-ProRule" id="PRU00335"/>
    </source>
</evidence>
<comment type="caution">
    <text evidence="5">The sequence shown here is derived from an EMBL/GenBank/DDBJ whole genome shotgun (WGS) entry which is preliminary data.</text>
</comment>
<name>A0ABW0T6T1_9HYPH</name>
<feature type="DNA-binding region" description="H-T-H motif" evidence="2">
    <location>
        <begin position="49"/>
        <end position="68"/>
    </location>
</feature>
<evidence type="ECO:0000256" key="1">
    <source>
        <dbReference type="ARBA" id="ARBA00023125"/>
    </source>
</evidence>
<reference evidence="6" key="1">
    <citation type="journal article" date="2019" name="Int. J. Syst. Evol. Microbiol.">
        <title>The Global Catalogue of Microorganisms (GCM) 10K type strain sequencing project: providing services to taxonomists for standard genome sequencing and annotation.</title>
        <authorList>
            <consortium name="The Broad Institute Genomics Platform"/>
            <consortium name="The Broad Institute Genome Sequencing Center for Infectious Disease"/>
            <person name="Wu L."/>
            <person name="Ma J."/>
        </authorList>
    </citation>
    <scope>NUCLEOTIDE SEQUENCE [LARGE SCALE GENOMIC DNA]</scope>
    <source>
        <strain evidence="6">JCM 3366</strain>
    </source>
</reference>
<keyword evidence="1 2" id="KW-0238">DNA-binding</keyword>
<dbReference type="InterPro" id="IPR023772">
    <property type="entry name" value="DNA-bd_HTH_TetR-type_CS"/>
</dbReference>
<evidence type="ECO:0000313" key="6">
    <source>
        <dbReference type="Proteomes" id="UP001596107"/>
    </source>
</evidence>
<organism evidence="5 6">
    <name type="scientific">Nitratireductor kimnyeongensis</name>
    <dbReference type="NCBI Taxonomy" id="430679"/>
    <lineage>
        <taxon>Bacteria</taxon>
        <taxon>Pseudomonadati</taxon>
        <taxon>Pseudomonadota</taxon>
        <taxon>Alphaproteobacteria</taxon>
        <taxon>Hyphomicrobiales</taxon>
        <taxon>Phyllobacteriaceae</taxon>
        <taxon>Nitratireductor</taxon>
    </lineage>
</organism>
<dbReference type="Pfam" id="PF00440">
    <property type="entry name" value="TetR_N"/>
    <property type="match status" value="1"/>
</dbReference>
<dbReference type="SUPFAM" id="SSF46689">
    <property type="entry name" value="Homeodomain-like"/>
    <property type="match status" value="1"/>
</dbReference>
<dbReference type="PROSITE" id="PS50977">
    <property type="entry name" value="HTH_TETR_2"/>
    <property type="match status" value="1"/>
</dbReference>
<dbReference type="PANTHER" id="PTHR30055">
    <property type="entry name" value="HTH-TYPE TRANSCRIPTIONAL REGULATOR RUTR"/>
    <property type="match status" value="1"/>
</dbReference>
<evidence type="ECO:0000259" key="4">
    <source>
        <dbReference type="PROSITE" id="PS50977"/>
    </source>
</evidence>
<keyword evidence="6" id="KW-1185">Reference proteome</keyword>
<feature type="domain" description="HTH tetR-type" evidence="4">
    <location>
        <begin position="27"/>
        <end position="86"/>
    </location>
</feature>
<dbReference type="PRINTS" id="PR00455">
    <property type="entry name" value="HTHTETR"/>
</dbReference>
<dbReference type="PROSITE" id="PS01081">
    <property type="entry name" value="HTH_TETR_1"/>
    <property type="match status" value="1"/>
</dbReference>
<gene>
    <name evidence="5" type="ORF">ACFPOD_06010</name>
</gene>